<dbReference type="InterPro" id="IPR036390">
    <property type="entry name" value="WH_DNA-bd_sf"/>
</dbReference>
<reference evidence="8 9" key="1">
    <citation type="submission" date="2018-02" db="EMBL/GenBank/DDBJ databases">
        <title>Bacteriophage NCPPB3778 and a type I-E CRISPR drive the evolution of the US Biological Select Agent, Rathayibacter toxicus.</title>
        <authorList>
            <person name="Davis E.W.II."/>
            <person name="Tabima J.F."/>
            <person name="Weisberg A.J."/>
            <person name="Lopes L.D."/>
            <person name="Wiseman M.S."/>
            <person name="Wiseman M.S."/>
            <person name="Pupko T."/>
            <person name="Belcher M.S."/>
            <person name="Sechler A.J."/>
            <person name="Tancos M.A."/>
            <person name="Schroeder B.K."/>
            <person name="Murray T.D."/>
            <person name="Luster D.G."/>
            <person name="Schneider W.L."/>
            <person name="Rogers E."/>
            <person name="Andreote F.D."/>
            <person name="Grunwald N.J."/>
            <person name="Putnam M.L."/>
            <person name="Chang J.H."/>
        </authorList>
    </citation>
    <scope>NUCLEOTIDE SEQUENCE [LARGE SCALE GENOMIC DNA]</scope>
    <source>
        <strain evidence="7 9">AY1D6</strain>
        <strain evidence="6 8">AY1I9</strain>
    </source>
</reference>
<dbReference type="GO" id="GO:0003677">
    <property type="term" value="F:DNA binding"/>
    <property type="evidence" value="ECO:0007669"/>
    <property type="project" value="UniProtKB-KW"/>
</dbReference>
<dbReference type="InterPro" id="IPR007324">
    <property type="entry name" value="Sugar-bd_dom_put"/>
</dbReference>
<evidence type="ECO:0000313" key="9">
    <source>
        <dbReference type="Proteomes" id="UP000239698"/>
    </source>
</evidence>
<dbReference type="SUPFAM" id="SSF100950">
    <property type="entry name" value="NagB/RpiA/CoA transferase-like"/>
    <property type="match status" value="1"/>
</dbReference>
<dbReference type="Proteomes" id="UP000239698">
    <property type="component" value="Unassembled WGS sequence"/>
</dbReference>
<keyword evidence="9" id="KW-1185">Reference proteome</keyword>
<keyword evidence="3" id="KW-0238">DNA-binding</keyword>
<evidence type="ECO:0000256" key="2">
    <source>
        <dbReference type="ARBA" id="ARBA00023015"/>
    </source>
</evidence>
<name>A0ABD6W550_RATRA</name>
<dbReference type="AlphaFoldDB" id="A0ABD6W550"/>
<evidence type="ECO:0000313" key="8">
    <source>
        <dbReference type="Proteomes" id="UP000237881"/>
    </source>
</evidence>
<gene>
    <name evidence="6" type="ORF">C5C04_13745</name>
    <name evidence="7" type="ORF">C5C40_13655</name>
</gene>
<dbReference type="InterPro" id="IPR037171">
    <property type="entry name" value="NagB/RpiA_transferase-like"/>
</dbReference>
<evidence type="ECO:0000256" key="4">
    <source>
        <dbReference type="ARBA" id="ARBA00023163"/>
    </source>
</evidence>
<proteinExistence type="inferred from homology"/>
<dbReference type="GeneID" id="49821670"/>
<dbReference type="EMBL" id="PSVT01000041">
    <property type="protein sequence ID" value="PPH73405.1"/>
    <property type="molecule type" value="Genomic_DNA"/>
</dbReference>
<dbReference type="Proteomes" id="UP000237881">
    <property type="component" value="Unassembled WGS sequence"/>
</dbReference>
<dbReference type="SUPFAM" id="SSF46785">
    <property type="entry name" value="Winged helix' DNA-binding domain"/>
    <property type="match status" value="1"/>
</dbReference>
<accession>A0ABD6W550</accession>
<keyword evidence="4" id="KW-0804">Transcription</keyword>
<comment type="similarity">
    <text evidence="1">Belongs to the SorC transcriptional regulatory family.</text>
</comment>
<dbReference type="Gene3D" id="3.40.50.1360">
    <property type="match status" value="1"/>
</dbReference>
<dbReference type="Gene3D" id="1.10.10.10">
    <property type="entry name" value="Winged helix-like DNA-binding domain superfamily/Winged helix DNA-binding domain"/>
    <property type="match status" value="1"/>
</dbReference>
<evidence type="ECO:0000313" key="7">
    <source>
        <dbReference type="EMBL" id="PPH73405.1"/>
    </source>
</evidence>
<keyword evidence="2" id="KW-0805">Transcription regulation</keyword>
<dbReference type="PANTHER" id="PTHR34294:SF1">
    <property type="entry name" value="TRANSCRIPTIONAL REGULATOR LSRR"/>
    <property type="match status" value="1"/>
</dbReference>
<feature type="domain" description="Sugar-binding" evidence="5">
    <location>
        <begin position="77"/>
        <end position="320"/>
    </location>
</feature>
<dbReference type="PANTHER" id="PTHR34294">
    <property type="entry name" value="TRANSCRIPTIONAL REGULATOR-RELATED"/>
    <property type="match status" value="1"/>
</dbReference>
<dbReference type="InterPro" id="IPR036388">
    <property type="entry name" value="WH-like_DNA-bd_sf"/>
</dbReference>
<dbReference type="EMBL" id="PSUL01000049">
    <property type="protein sequence ID" value="PPF10172.1"/>
    <property type="molecule type" value="Genomic_DNA"/>
</dbReference>
<evidence type="ECO:0000313" key="6">
    <source>
        <dbReference type="EMBL" id="PPF10172.1"/>
    </source>
</evidence>
<dbReference type="Pfam" id="PF04198">
    <property type="entry name" value="Sugar-bind"/>
    <property type="match status" value="1"/>
</dbReference>
<dbReference type="RefSeq" id="WP_097166876.1">
    <property type="nucleotide sequence ID" value="NZ_CP028129.1"/>
</dbReference>
<dbReference type="InterPro" id="IPR051054">
    <property type="entry name" value="SorC_transcr_regulators"/>
</dbReference>
<dbReference type="KEGG" id="rry:C1O28_14420"/>
<evidence type="ECO:0000256" key="3">
    <source>
        <dbReference type="ARBA" id="ARBA00023125"/>
    </source>
</evidence>
<evidence type="ECO:0000259" key="5">
    <source>
        <dbReference type="Pfam" id="PF04198"/>
    </source>
</evidence>
<sequence>MTSFSRAAAHRPGTVAEERDLLLRRIATLYWVEGLTQSEIAERLSFGRVSVSRMLDEARSRGVVRISIGPPEDRVAPLERELARVFPLSNVRVAVSLPRGATADEARVGRVAARLLTERLPANGILAVASSRSVLPTAEAVGRLAEGVRVVEALGYHSRSAPERSAAAVLAADAAFTPLPAPFVTRSAARAEQVRRRPAVRDALALARRSTAALIGLGSTAHFDGTGAVAPVSEALLEQARADGAVGHVVGQFFDCSGRPVASALDELRVGLALKELRAIPLRILVAHGSAKAEAIAAAATGGIASALVTDEATARELLRRR</sequence>
<evidence type="ECO:0000256" key="1">
    <source>
        <dbReference type="ARBA" id="ARBA00010466"/>
    </source>
</evidence>
<comment type="caution">
    <text evidence="6">The sequence shown here is derived from an EMBL/GenBank/DDBJ whole genome shotgun (WGS) entry which is preliminary data.</text>
</comment>
<organism evidence="6 8">
    <name type="scientific">Rathayibacter rathayi</name>
    <name type="common">Corynebacterium rathayi</name>
    <dbReference type="NCBI Taxonomy" id="33887"/>
    <lineage>
        <taxon>Bacteria</taxon>
        <taxon>Bacillati</taxon>
        <taxon>Actinomycetota</taxon>
        <taxon>Actinomycetes</taxon>
        <taxon>Micrococcales</taxon>
        <taxon>Microbacteriaceae</taxon>
        <taxon>Rathayibacter</taxon>
    </lineage>
</organism>
<protein>
    <recommendedName>
        <fullName evidence="5">Sugar-binding domain-containing protein</fullName>
    </recommendedName>
</protein>